<evidence type="ECO:0000256" key="4">
    <source>
        <dbReference type="ARBA" id="ARBA00022806"/>
    </source>
</evidence>
<dbReference type="Gene3D" id="3.40.50.300">
    <property type="entry name" value="P-loop containing nucleotide triphosphate hydrolases"/>
    <property type="match status" value="2"/>
</dbReference>
<proteinExistence type="inferred from homology"/>
<dbReference type="FunFam" id="3.40.50.300:FF:000008">
    <property type="entry name" value="ATP-dependent RNA helicase RhlB"/>
    <property type="match status" value="1"/>
</dbReference>
<dbReference type="SMART" id="SM00487">
    <property type="entry name" value="DEXDc"/>
    <property type="match status" value="1"/>
</dbReference>
<dbReference type="InterPro" id="IPR011545">
    <property type="entry name" value="DEAD/DEAH_box_helicase_dom"/>
</dbReference>
<evidence type="ECO:0000256" key="8">
    <source>
        <dbReference type="ARBA" id="ARBA00025161"/>
    </source>
</evidence>
<gene>
    <name evidence="16" type="ORF">PhCBS80983_g01617</name>
</gene>
<dbReference type="PROSITE" id="PS51194">
    <property type="entry name" value="HELICASE_CTER"/>
    <property type="match status" value="1"/>
</dbReference>
<evidence type="ECO:0000256" key="11">
    <source>
        <dbReference type="RuleBase" id="RU000492"/>
    </source>
</evidence>
<comment type="similarity">
    <text evidence="11">Belongs to the DEAD box helicase family.</text>
</comment>
<protein>
    <recommendedName>
        <fullName evidence="6">ATP-dependent RNA helicase DED1</fullName>
        <ecNumber evidence="1">3.6.4.13</ecNumber>
    </recommendedName>
    <alternativeName>
        <fullName evidence="7">ATP-dependent RNA helicase ded1</fullName>
    </alternativeName>
</protein>
<organism evidence="16 17">
    <name type="scientific">Powellomyces hirtus</name>
    <dbReference type="NCBI Taxonomy" id="109895"/>
    <lineage>
        <taxon>Eukaryota</taxon>
        <taxon>Fungi</taxon>
        <taxon>Fungi incertae sedis</taxon>
        <taxon>Chytridiomycota</taxon>
        <taxon>Chytridiomycota incertae sedis</taxon>
        <taxon>Chytridiomycetes</taxon>
        <taxon>Spizellomycetales</taxon>
        <taxon>Powellomycetaceae</taxon>
        <taxon>Powellomyces</taxon>
    </lineage>
</organism>
<dbReference type="InterPro" id="IPR027417">
    <property type="entry name" value="P-loop_NTPase"/>
</dbReference>
<dbReference type="Pfam" id="PF00270">
    <property type="entry name" value="DEAD"/>
    <property type="match status" value="1"/>
</dbReference>
<evidence type="ECO:0000259" key="14">
    <source>
        <dbReference type="PROSITE" id="PS51194"/>
    </source>
</evidence>
<dbReference type="GO" id="GO:0005524">
    <property type="term" value="F:ATP binding"/>
    <property type="evidence" value="ECO:0007669"/>
    <property type="project" value="UniProtKB-KW"/>
</dbReference>
<dbReference type="InterPro" id="IPR001650">
    <property type="entry name" value="Helicase_C-like"/>
</dbReference>
<dbReference type="InterPro" id="IPR000629">
    <property type="entry name" value="RNA-helicase_DEAD-box_CS"/>
</dbReference>
<dbReference type="InterPro" id="IPR014014">
    <property type="entry name" value="RNA_helicase_DEAD_Q_motif"/>
</dbReference>
<comment type="catalytic activity">
    <reaction evidence="9">
        <text>ATP + H2O = ADP + phosphate + H(+)</text>
        <dbReference type="Rhea" id="RHEA:13065"/>
        <dbReference type="ChEBI" id="CHEBI:15377"/>
        <dbReference type="ChEBI" id="CHEBI:15378"/>
        <dbReference type="ChEBI" id="CHEBI:30616"/>
        <dbReference type="ChEBI" id="CHEBI:43474"/>
        <dbReference type="ChEBI" id="CHEBI:456216"/>
        <dbReference type="EC" id="3.6.4.13"/>
    </reaction>
</comment>
<sequence>MTTNGVAQAAEHATLHGSSVDSLADELGSTLRLNHHVQNQPNRRRQKIEWTPRPRDPRLEKALFSEKITEGINFDKYDDIEVSVAGHDVPDPLMTFKESDLHEGIKWMLQELASYKKPTPIQRFAIPSISARRDIMACAQTGSGKTAAYLLPIISNIFYDGPSETTSIIAGRRAATPTALIMSPTRELATQIHKEALKFTYRSFMKCAVIYGGVQGGQAQDQYRAVEAGCDILIATAGKLVDFLQRGLVSLEKCRYLVLDEADRMLDMGFELPVRFIISGAGMNEDHQTSMFSATFPRDIQILAHEFMKNRLDITIGEVGSTTTDIQQTITYVRHPEKQTALIKLLQAERAKNRNRTTPYLVLIFVKTKRSAPELCGCLQRAGFRSIQLHGDMTQAEREMSLRRFKRGDPNILIATDVAQRGLDIPNVMHVIQYDLPSNIDEYVHRIGRTGRAGNTGYATSFYNEENSSLSRGLMALLKDTNTPVPSFLQTGGYGGGGYGGGGYGGGGGRGAFQGSRGRGGMSQGGGSPRGGGQSYPVGAFGGDM</sequence>
<dbReference type="SUPFAM" id="SSF52540">
    <property type="entry name" value="P-loop containing nucleoside triphosphate hydrolases"/>
    <property type="match status" value="1"/>
</dbReference>
<feature type="region of interest" description="Disordered" evidence="12">
    <location>
        <begin position="33"/>
        <end position="54"/>
    </location>
</feature>
<keyword evidence="3 11" id="KW-0378">Hydrolase</keyword>
<dbReference type="GO" id="GO:0016787">
    <property type="term" value="F:hydrolase activity"/>
    <property type="evidence" value="ECO:0007669"/>
    <property type="project" value="UniProtKB-KW"/>
</dbReference>
<evidence type="ECO:0000256" key="5">
    <source>
        <dbReference type="ARBA" id="ARBA00022840"/>
    </source>
</evidence>
<keyword evidence="2 11" id="KW-0547">Nucleotide-binding</keyword>
<evidence type="ECO:0000313" key="16">
    <source>
        <dbReference type="EMBL" id="TPX60696.1"/>
    </source>
</evidence>
<evidence type="ECO:0000256" key="10">
    <source>
        <dbReference type="PROSITE-ProRule" id="PRU00552"/>
    </source>
</evidence>
<name>A0A507EA73_9FUNG</name>
<dbReference type="PROSITE" id="PS51195">
    <property type="entry name" value="Q_MOTIF"/>
    <property type="match status" value="1"/>
</dbReference>
<dbReference type="PROSITE" id="PS00039">
    <property type="entry name" value="DEAD_ATP_HELICASE"/>
    <property type="match status" value="1"/>
</dbReference>
<dbReference type="GO" id="GO:0003724">
    <property type="term" value="F:RNA helicase activity"/>
    <property type="evidence" value="ECO:0007669"/>
    <property type="project" value="UniProtKB-EC"/>
</dbReference>
<evidence type="ECO:0000256" key="6">
    <source>
        <dbReference type="ARBA" id="ARBA00024397"/>
    </source>
</evidence>
<evidence type="ECO:0000256" key="3">
    <source>
        <dbReference type="ARBA" id="ARBA00022801"/>
    </source>
</evidence>
<evidence type="ECO:0000259" key="13">
    <source>
        <dbReference type="PROSITE" id="PS51192"/>
    </source>
</evidence>
<feature type="region of interest" description="Disordered" evidence="12">
    <location>
        <begin position="510"/>
        <end position="545"/>
    </location>
</feature>
<feature type="region of interest" description="Disordered" evidence="12">
    <location>
        <begin position="1"/>
        <end position="21"/>
    </location>
</feature>
<comment type="caution">
    <text evidence="16">The sequence shown here is derived from an EMBL/GenBank/DDBJ whole genome shotgun (WGS) entry which is preliminary data.</text>
</comment>
<evidence type="ECO:0000256" key="12">
    <source>
        <dbReference type="SAM" id="MobiDB-lite"/>
    </source>
</evidence>
<keyword evidence="4 11" id="KW-0347">Helicase</keyword>
<dbReference type="PANTHER" id="PTHR47958">
    <property type="entry name" value="ATP-DEPENDENT RNA HELICASE DBP3"/>
    <property type="match status" value="1"/>
</dbReference>
<dbReference type="STRING" id="109895.A0A507EA73"/>
<feature type="domain" description="Helicase C-terminal" evidence="14">
    <location>
        <begin position="338"/>
        <end position="493"/>
    </location>
</feature>
<dbReference type="AlphaFoldDB" id="A0A507EA73"/>
<dbReference type="EMBL" id="QEAQ01000013">
    <property type="protein sequence ID" value="TPX60696.1"/>
    <property type="molecule type" value="Genomic_DNA"/>
</dbReference>
<feature type="domain" description="Helicase ATP-binding" evidence="13">
    <location>
        <begin position="126"/>
        <end position="314"/>
    </location>
</feature>
<dbReference type="GO" id="GO:0003676">
    <property type="term" value="F:nucleic acid binding"/>
    <property type="evidence" value="ECO:0007669"/>
    <property type="project" value="InterPro"/>
</dbReference>
<dbReference type="CDD" id="cd18787">
    <property type="entry name" value="SF2_C_DEAD"/>
    <property type="match status" value="1"/>
</dbReference>
<feature type="domain" description="DEAD-box RNA helicase Q" evidence="15">
    <location>
        <begin position="94"/>
        <end position="123"/>
    </location>
</feature>
<dbReference type="FunFam" id="3.40.50.300:FF:000397">
    <property type="entry name" value="Probable ATP-dependent RNA helicase DDX4"/>
    <property type="match status" value="1"/>
</dbReference>
<dbReference type="PROSITE" id="PS51192">
    <property type="entry name" value="HELICASE_ATP_BIND_1"/>
    <property type="match status" value="1"/>
</dbReference>
<dbReference type="Proteomes" id="UP000318582">
    <property type="component" value="Unassembled WGS sequence"/>
</dbReference>
<dbReference type="Pfam" id="PF00271">
    <property type="entry name" value="Helicase_C"/>
    <property type="match status" value="1"/>
</dbReference>
<dbReference type="EC" id="3.6.4.13" evidence="1"/>
<reference evidence="16 17" key="1">
    <citation type="journal article" date="2019" name="Sci. Rep.">
        <title>Comparative genomics of chytrid fungi reveal insights into the obligate biotrophic and pathogenic lifestyle of Synchytrium endobioticum.</title>
        <authorList>
            <person name="van de Vossenberg B.T.L.H."/>
            <person name="Warris S."/>
            <person name="Nguyen H.D.T."/>
            <person name="van Gent-Pelzer M.P.E."/>
            <person name="Joly D.L."/>
            <person name="van de Geest H.C."/>
            <person name="Bonants P.J.M."/>
            <person name="Smith D.S."/>
            <person name="Levesque C.A."/>
            <person name="van der Lee T.A.J."/>
        </authorList>
    </citation>
    <scope>NUCLEOTIDE SEQUENCE [LARGE SCALE GENOMIC DNA]</scope>
    <source>
        <strain evidence="16 17">CBS 809.83</strain>
    </source>
</reference>
<evidence type="ECO:0000256" key="2">
    <source>
        <dbReference type="ARBA" id="ARBA00022741"/>
    </source>
</evidence>
<keyword evidence="17" id="KW-1185">Reference proteome</keyword>
<feature type="short sequence motif" description="Q motif" evidence="10">
    <location>
        <begin position="94"/>
        <end position="123"/>
    </location>
</feature>
<dbReference type="SMART" id="SM00490">
    <property type="entry name" value="HELICc"/>
    <property type="match status" value="1"/>
</dbReference>
<accession>A0A507EA73</accession>
<evidence type="ECO:0000256" key="9">
    <source>
        <dbReference type="ARBA" id="ARBA00047984"/>
    </source>
</evidence>
<keyword evidence="5 11" id="KW-0067">ATP-binding</keyword>
<evidence type="ECO:0000313" key="17">
    <source>
        <dbReference type="Proteomes" id="UP000318582"/>
    </source>
</evidence>
<dbReference type="InterPro" id="IPR014001">
    <property type="entry name" value="Helicase_ATP-bd"/>
</dbReference>
<evidence type="ECO:0000259" key="15">
    <source>
        <dbReference type="PROSITE" id="PS51195"/>
    </source>
</evidence>
<evidence type="ECO:0000256" key="7">
    <source>
        <dbReference type="ARBA" id="ARBA00024405"/>
    </source>
</evidence>
<evidence type="ECO:0000256" key="1">
    <source>
        <dbReference type="ARBA" id="ARBA00012552"/>
    </source>
</evidence>
<comment type="function">
    <text evidence="8">ATP-binding RNA helicase involved in translation initiation. Remodels RNA in response to ADP and ATP concentrations by facilitating disruption, but also formation of RNA duplexes.</text>
</comment>